<dbReference type="STRING" id="3088.A0A383VVJ4"/>
<evidence type="ECO:0000313" key="1">
    <source>
        <dbReference type="EMBL" id="SZX68802.1"/>
    </source>
</evidence>
<dbReference type="SUPFAM" id="SSF53807">
    <property type="entry name" value="Helical backbone' metal receptor"/>
    <property type="match status" value="1"/>
</dbReference>
<reference evidence="1 2" key="1">
    <citation type="submission" date="2016-10" db="EMBL/GenBank/DDBJ databases">
        <authorList>
            <person name="Cai Z."/>
        </authorList>
    </citation>
    <scope>NUCLEOTIDE SEQUENCE [LARGE SCALE GENOMIC DNA]</scope>
</reference>
<gene>
    <name evidence="1" type="ORF">BQ4739_LOCUS9120</name>
</gene>
<organism evidence="1 2">
    <name type="scientific">Tetradesmus obliquus</name>
    <name type="common">Green alga</name>
    <name type="synonym">Acutodesmus obliquus</name>
    <dbReference type="NCBI Taxonomy" id="3088"/>
    <lineage>
        <taxon>Eukaryota</taxon>
        <taxon>Viridiplantae</taxon>
        <taxon>Chlorophyta</taxon>
        <taxon>core chlorophytes</taxon>
        <taxon>Chlorophyceae</taxon>
        <taxon>CS clade</taxon>
        <taxon>Sphaeropleales</taxon>
        <taxon>Scenedesmaceae</taxon>
        <taxon>Tetradesmus</taxon>
    </lineage>
</organism>
<dbReference type="PANTHER" id="PTHR38360:SF1">
    <property type="entry name" value="F12P19.7"/>
    <property type="match status" value="1"/>
</dbReference>
<dbReference type="Proteomes" id="UP000256970">
    <property type="component" value="Unassembled WGS sequence"/>
</dbReference>
<accession>A0A383VVJ4</accession>
<dbReference type="PANTHER" id="PTHR38360">
    <property type="entry name" value="OS03G0120000 PROTEIN"/>
    <property type="match status" value="1"/>
</dbReference>
<sequence length="467" mass="51920">MFGNSRYRITGTGTRDMGDGSIKITNRAGFSVQYYPNYKIIVNEVAKETYLMYQCGCYNRTRAFPANLVPADTGFGKAKVFEGPLQSISADDTSVGEFMNQCAVIDRVMYVTEYGVNGCYQRLGACGYTAPDPGWGNDADKITQQVDAYITYGATKNTKSIAMSAVAASTPLTRSEWLKYFGAFFNKEYEAETLFRAIRNNYNALKRDAQGTRPNPPLLVAWVYLGFSGDYVVSKPPYKVAYVEDAGGAVVSDDLLRASGFTTKDGQSWSIPQAYPEDWAAFLNQVDVIIDESYTFATACYVRLGDFLAGHKLTGAAVKAVTNRQVYTIAGMASQTLESGTVGLDWYERGTARADEVLRDFVRVLNPANAHSTMNNWNRRWLLRLNGETQKRQAPVCDNKTANLNSKCQRETFAFAICPNVIRNCTDGRIMVPGPAKRCEFVQQQKQAIRQLTNQGKRCNVPGKRLF</sequence>
<proteinExistence type="predicted"/>
<dbReference type="Gene3D" id="3.40.50.1980">
    <property type="entry name" value="Nitrogenase molybdenum iron protein domain"/>
    <property type="match status" value="1"/>
</dbReference>
<protein>
    <submittedName>
        <fullName evidence="1">Uncharacterized protein</fullName>
    </submittedName>
</protein>
<evidence type="ECO:0000313" key="2">
    <source>
        <dbReference type="Proteomes" id="UP000256970"/>
    </source>
</evidence>
<dbReference type="EMBL" id="FNXT01000881">
    <property type="protein sequence ID" value="SZX68802.1"/>
    <property type="molecule type" value="Genomic_DNA"/>
</dbReference>
<keyword evidence="2" id="KW-1185">Reference proteome</keyword>
<name>A0A383VVJ4_TETOB</name>
<dbReference type="AlphaFoldDB" id="A0A383VVJ4"/>